<keyword evidence="2" id="KW-1185">Reference proteome</keyword>
<dbReference type="EMBL" id="BMAV01018220">
    <property type="protein sequence ID" value="GFY70402.1"/>
    <property type="molecule type" value="Genomic_DNA"/>
</dbReference>
<gene>
    <name evidence="1" type="ORF">TNIN_379661</name>
</gene>
<proteinExistence type="predicted"/>
<comment type="caution">
    <text evidence="1">The sequence shown here is derived from an EMBL/GenBank/DDBJ whole genome shotgun (WGS) entry which is preliminary data.</text>
</comment>
<accession>A0A8X7CNK4</accession>
<protein>
    <submittedName>
        <fullName evidence="1">Uncharacterized protein</fullName>
    </submittedName>
</protein>
<sequence>MPNSLNTVRPLHLGNRAWEKLTHPKSSSQSYIRKHGHKRWMFWLATAANKFRENSSVSVLYLDINTSFVNTCRNSL</sequence>
<dbReference type="Proteomes" id="UP000886998">
    <property type="component" value="Unassembled WGS sequence"/>
</dbReference>
<name>A0A8X7CNK4_9ARAC</name>
<evidence type="ECO:0000313" key="1">
    <source>
        <dbReference type="EMBL" id="GFY70402.1"/>
    </source>
</evidence>
<reference evidence="1" key="1">
    <citation type="submission" date="2020-08" db="EMBL/GenBank/DDBJ databases">
        <title>Multicomponent nature underlies the extraordinary mechanical properties of spider dragline silk.</title>
        <authorList>
            <person name="Kono N."/>
            <person name="Nakamura H."/>
            <person name="Mori M."/>
            <person name="Yoshida Y."/>
            <person name="Ohtoshi R."/>
            <person name="Malay A.D."/>
            <person name="Moran D.A.P."/>
            <person name="Tomita M."/>
            <person name="Numata K."/>
            <person name="Arakawa K."/>
        </authorList>
    </citation>
    <scope>NUCLEOTIDE SEQUENCE</scope>
</reference>
<organism evidence="1 2">
    <name type="scientific">Trichonephila inaurata madagascariensis</name>
    <dbReference type="NCBI Taxonomy" id="2747483"/>
    <lineage>
        <taxon>Eukaryota</taxon>
        <taxon>Metazoa</taxon>
        <taxon>Ecdysozoa</taxon>
        <taxon>Arthropoda</taxon>
        <taxon>Chelicerata</taxon>
        <taxon>Arachnida</taxon>
        <taxon>Araneae</taxon>
        <taxon>Araneomorphae</taxon>
        <taxon>Entelegynae</taxon>
        <taxon>Araneoidea</taxon>
        <taxon>Nephilidae</taxon>
        <taxon>Trichonephila</taxon>
        <taxon>Trichonephila inaurata</taxon>
    </lineage>
</organism>
<dbReference type="AlphaFoldDB" id="A0A8X7CNK4"/>
<evidence type="ECO:0000313" key="2">
    <source>
        <dbReference type="Proteomes" id="UP000886998"/>
    </source>
</evidence>